<dbReference type="AlphaFoldDB" id="A0A976IEM4"/>
<keyword evidence="2" id="KW-0732">Signal</keyword>
<dbReference type="EMBL" id="SHOA02000198">
    <property type="protein sequence ID" value="TDH67159.1"/>
    <property type="molecule type" value="Genomic_DNA"/>
</dbReference>
<accession>A0A976IEM4</accession>
<name>A0A976IEM4_BRELC</name>
<feature type="compositionally biased region" description="Basic and acidic residues" evidence="1">
    <location>
        <begin position="493"/>
        <end position="502"/>
    </location>
</feature>
<feature type="compositionally biased region" description="Polar residues" evidence="1">
    <location>
        <begin position="284"/>
        <end position="299"/>
    </location>
</feature>
<organism evidence="4 8">
    <name type="scientific">Bremia lactucae</name>
    <name type="common">Lettuce downy mildew</name>
    <dbReference type="NCBI Taxonomy" id="4779"/>
    <lineage>
        <taxon>Eukaryota</taxon>
        <taxon>Sar</taxon>
        <taxon>Stramenopiles</taxon>
        <taxon>Oomycota</taxon>
        <taxon>Peronosporomycetes</taxon>
        <taxon>Peronosporales</taxon>
        <taxon>Peronosporaceae</taxon>
        <taxon>Bremia</taxon>
    </lineage>
</organism>
<dbReference type="GeneID" id="94351581"/>
<reference evidence="4 8" key="1">
    <citation type="journal article" date="2021" name="Genome Biol.">
        <title>AFLAP: assembly-free linkage analysis pipeline using k-mers from genome sequencing data.</title>
        <authorList>
            <person name="Fletcher K."/>
            <person name="Zhang L."/>
            <person name="Gil J."/>
            <person name="Han R."/>
            <person name="Cavanaugh K."/>
            <person name="Michelmore R."/>
        </authorList>
    </citation>
    <scope>NUCLEOTIDE SEQUENCE [LARGE SCALE GENOMIC DNA]</scope>
    <source>
        <strain evidence="4 8">SF5</strain>
    </source>
</reference>
<evidence type="ECO:0000313" key="4">
    <source>
        <dbReference type="EMBL" id="TDH69077.1"/>
    </source>
</evidence>
<comment type="caution">
    <text evidence="4">The sequence shown here is derived from an EMBL/GenBank/DDBJ whole genome shotgun (WGS) entry which is preliminary data.</text>
</comment>
<evidence type="ECO:0000313" key="6">
    <source>
        <dbReference type="EMBL" id="TDH69105.1"/>
    </source>
</evidence>
<evidence type="ECO:0000313" key="8">
    <source>
        <dbReference type="Proteomes" id="UP000294530"/>
    </source>
</evidence>
<feature type="region of interest" description="Disordered" evidence="1">
    <location>
        <begin position="58"/>
        <end position="80"/>
    </location>
</feature>
<dbReference type="EMBL" id="SHOA02000016">
    <property type="protein sequence ID" value="TDH69077.1"/>
    <property type="molecule type" value="Genomic_DNA"/>
</dbReference>
<protein>
    <submittedName>
        <fullName evidence="4">Uncharacterized protein</fullName>
    </submittedName>
</protein>
<proteinExistence type="predicted"/>
<reference evidence="4" key="2">
    <citation type="submission" date="2021-07" db="EMBL/GenBank/DDBJ databases">
        <authorList>
            <person name="Fletcher K."/>
        </authorList>
    </citation>
    <scope>NUCLEOTIDE SEQUENCE</scope>
    <source>
        <strain evidence="4">SF5</strain>
    </source>
</reference>
<evidence type="ECO:0000313" key="5">
    <source>
        <dbReference type="EMBL" id="TDH69099.1"/>
    </source>
</evidence>
<keyword evidence="8" id="KW-1185">Reference proteome</keyword>
<dbReference type="EMBL" id="SHOA02000086">
    <property type="protein sequence ID" value="TDH69099.1"/>
    <property type="molecule type" value="Genomic_DNA"/>
</dbReference>
<feature type="region of interest" description="Disordered" evidence="1">
    <location>
        <begin position="399"/>
        <end position="438"/>
    </location>
</feature>
<feature type="region of interest" description="Disordered" evidence="1">
    <location>
        <begin position="151"/>
        <end position="179"/>
    </location>
</feature>
<evidence type="ECO:0000313" key="7">
    <source>
        <dbReference type="EMBL" id="TDH72479.1"/>
    </source>
</evidence>
<feature type="region of interest" description="Disordered" evidence="1">
    <location>
        <begin position="477"/>
        <end position="510"/>
    </location>
</feature>
<sequence>MRLHHILLASAVAVFSSRVLGAATQENRNLVAFDKLEGTADGPTDDDADVDADTTNKALQSGATSDPADSPAVSTTAVAGSKNEEINSILTRLQSDLLDLIGSDDGSKPVDPNPLGENGSKLTKLMNFSDPNFLKILKPLGLGGLIDGDLNVKQEPGAPTAPENPVAPATPEAPLADDTDRDELEAAVAAMIKKKKMQANGSDGPNDVDPTDPTLKKGLNDDETSGEDLLTTTKSSALPTDDDGPDSTYLSSIAKTPVVPTSSDEDNDDDINSLNPTLDKKTGVANTKSSDTGVKSPTTAGDGSGTDSDFDGKFDKLLQMSDSELDDLMTSDKNSSAAPYLAAAQKMLEPVESVPGENKTAKGEAYLSKLDSMLKLSDSQLDDMLDSMDITSLEGLKKVAGTKDVAVSETTTTSPNTAKTTPSSNTVSKSAPVLDDGQSDADVLFEKTPEKEDTLEVIPPAEESSYLKGLYALSDDDLKAPAPAPDTKSPPKTIDDNSKTEDSMSDVEDFDTSECPTGFFGHIKSWWKNTVGGGDKCALERRLRVVV</sequence>
<dbReference type="Proteomes" id="UP000294530">
    <property type="component" value="Unassembled WGS sequence"/>
</dbReference>
<gene>
    <name evidence="7" type="ORF">CCR75_007854</name>
    <name evidence="3" type="ORF">CCR75_007969</name>
    <name evidence="4" type="ORF">CCR75_009105</name>
    <name evidence="5" type="ORF">CCR75_009244</name>
    <name evidence="6" type="ORF">CCR75_009302</name>
</gene>
<dbReference type="EMBL" id="SHOA02000085">
    <property type="protein sequence ID" value="TDH69105.1"/>
    <property type="molecule type" value="Genomic_DNA"/>
</dbReference>
<feature type="signal peptide" evidence="2">
    <location>
        <begin position="1"/>
        <end position="21"/>
    </location>
</feature>
<dbReference type="OrthoDB" id="129956at2759"/>
<dbReference type="EMBL" id="SHOA02000038">
    <property type="protein sequence ID" value="TDH72479.1"/>
    <property type="molecule type" value="Genomic_DNA"/>
</dbReference>
<dbReference type="RefSeq" id="XP_067821978.1">
    <property type="nucleotide sequence ID" value="XM_067965910.1"/>
</dbReference>
<feature type="chain" id="PRO_5038278316" evidence="2">
    <location>
        <begin position="22"/>
        <end position="547"/>
    </location>
</feature>
<evidence type="ECO:0000313" key="3">
    <source>
        <dbReference type="EMBL" id="TDH67159.1"/>
    </source>
</evidence>
<feature type="compositionally biased region" description="Low complexity" evidence="1">
    <location>
        <begin position="408"/>
        <end position="426"/>
    </location>
</feature>
<dbReference type="KEGG" id="blac:94351581"/>
<evidence type="ECO:0000256" key="2">
    <source>
        <dbReference type="SAM" id="SignalP"/>
    </source>
</evidence>
<feature type="region of interest" description="Disordered" evidence="1">
    <location>
        <begin position="196"/>
        <end position="315"/>
    </location>
</feature>
<evidence type="ECO:0000256" key="1">
    <source>
        <dbReference type="SAM" id="MobiDB-lite"/>
    </source>
</evidence>